<dbReference type="Pfam" id="PF03129">
    <property type="entry name" value="HGTP_anticodon"/>
    <property type="match status" value="1"/>
</dbReference>
<evidence type="ECO:0000259" key="10">
    <source>
        <dbReference type="PROSITE" id="PS51192"/>
    </source>
</evidence>
<dbReference type="Gene3D" id="3.30.930.10">
    <property type="entry name" value="Bira Bifunctional Protein, Domain 2"/>
    <property type="match status" value="1"/>
</dbReference>
<evidence type="ECO:0000256" key="8">
    <source>
        <dbReference type="PROSITE-ProRule" id="PRU00552"/>
    </source>
</evidence>
<dbReference type="CDD" id="cd02426">
    <property type="entry name" value="Pol_gamma_b_Cterm"/>
    <property type="match status" value="1"/>
</dbReference>
<evidence type="ECO:0000313" key="14">
    <source>
        <dbReference type="Proteomes" id="UP000246464"/>
    </source>
</evidence>
<feature type="region of interest" description="Disordered" evidence="9">
    <location>
        <begin position="81"/>
        <end position="129"/>
    </location>
</feature>
<feature type="short sequence motif" description="Q motif" evidence="8">
    <location>
        <begin position="183"/>
        <end position="211"/>
    </location>
</feature>
<dbReference type="Pfam" id="PF00270">
    <property type="entry name" value="DEAD"/>
    <property type="match status" value="1"/>
</dbReference>
<dbReference type="SMART" id="SM00487">
    <property type="entry name" value="DEXDc"/>
    <property type="match status" value="1"/>
</dbReference>
<dbReference type="PROSITE" id="PS51192">
    <property type="entry name" value="HELICASE_ATP_BIND_1"/>
    <property type="match status" value="1"/>
</dbReference>
<sequence length="1162" mass="130108">MSGHVYADPDIIKKVHFDQDDEDNIVDIYVSAESLKVYDNPWVEDMSPNKPGPAETQHPATPRSTHRVVDRLQGYRRSPLFRRTMPGFPDRDRGRDRGYGGGPPRFGGGGGGGNRGGPPPGKFGNPGERLRKKHWNLDELPKFQKNFYQEHPDATRRTLQEVELYRRSKEVTVKGRDCPKPIMKFHEAAFPSYVMDVISKLNWTDPTSIQSQGWPVALSGKDMVGIAQTGSGKTLAYLLPAIVHIQHQPFLEHGDGPICLVLAPTRELAQQVQQVAAEYGRASRLKTTCIYGGAPKGPQIRDLERGVEICIATPGRLIDFLECGKTNLRRCTYLVLDEADRMLDMGFEPQIRKIVDQIRPDRQTLMWSATWPKEVRQLAEDFLKDYVQINIGALQLSANHNILQIVDVCNDMEKEDKLIRLLEEIMSEKENKTIIFVETKRRCDEITRRMRRDGWPAMGIHGDKSQQERDWVLNEFRYGKAPILIATDVASRGLDVEDVKFVINYDYPNSSEDYIHRIGRTARSQKTGTAYTFFTPNNMKQASDLISVLREANQAINPKLIQMAEDRGGRGRGGRGGYKDDRRDRYSGGGRSNFGGSSFRDRDSDRGFGNGPKSAFGGGKAQNGSSYGGNSGNSSGSYGNNYSNSNGQGNFGGPANQVGAFGNQSFQGPPQFGAMQRAGQNGMNHPPFPFNSQPPPQAQQAPPPPPMVPYPMPPPFPQHVLSAHASPRGVGTRGRCGPSWGGDVDRVGTLLQLCADRHYISPGRSDAQLWRRGLSCSLGPLGAELRRNLLEQWWHSVTRSRAQVFGINTLSSSSNDDDDRDTGGQLRTVESERLKRILEQQELSKEQIVHEVQTLLQRSPSVRTDLLQGALEEFVPSLELVNRKLPFGLAETGRCFQPSDGSGCPAEVTQTSLVWFCSPRTSSQWLDHWARQRLKWWRKFSLSPSDFSSSDVPEEELVEAASRGVRIVYNFPWGQEALEALWSRGDTELLKTHKGDRSKLQCRNERMSVPHVVSVTGNMDRGLMAFLSNSLQLLKKEDGKQRLLQRKVLKLHPVLAPVKVALDIGRGATVELRRVCEGLMQEFLETKISVWPGYLETVPTSMEQLHAKYDEMGVLFTVVISDNTLESGLLQVRSRDTTIKETMHISEIRSFLSRYISAADKI</sequence>
<dbReference type="PANTHER" id="PTHR47958">
    <property type="entry name" value="ATP-DEPENDENT RNA HELICASE DBP3"/>
    <property type="match status" value="1"/>
</dbReference>
<dbReference type="SMART" id="SM00490">
    <property type="entry name" value="HELICc"/>
    <property type="match status" value="1"/>
</dbReference>
<feature type="domain" description="DEAD-box RNA helicase Q" evidence="12">
    <location>
        <begin position="183"/>
        <end position="211"/>
    </location>
</feature>
<dbReference type="AlphaFoldDB" id="A0A2U9BP27"/>
<dbReference type="PROSITE" id="PS51194">
    <property type="entry name" value="HELICASE_CTER"/>
    <property type="match status" value="1"/>
</dbReference>
<dbReference type="InterPro" id="IPR045864">
    <property type="entry name" value="aa-tRNA-synth_II/BPL/LPL"/>
</dbReference>
<keyword evidence="4 13" id="KW-0347">Helicase</keyword>
<evidence type="ECO:0000256" key="9">
    <source>
        <dbReference type="SAM" id="MobiDB-lite"/>
    </source>
</evidence>
<gene>
    <name evidence="13" type="ORF">SMAX5B_007543</name>
</gene>
<dbReference type="FunFam" id="3.40.50.300:FF:000079">
    <property type="entry name" value="probable ATP-dependent RNA helicase DDX17"/>
    <property type="match status" value="1"/>
</dbReference>
<dbReference type="GO" id="GO:0003723">
    <property type="term" value="F:RNA binding"/>
    <property type="evidence" value="ECO:0007669"/>
    <property type="project" value="UniProtKB-KW"/>
</dbReference>
<feature type="compositionally biased region" description="Low complexity" evidence="9">
    <location>
        <begin position="632"/>
        <end position="648"/>
    </location>
</feature>
<evidence type="ECO:0000256" key="3">
    <source>
        <dbReference type="ARBA" id="ARBA00022801"/>
    </source>
</evidence>
<dbReference type="Gene3D" id="3.40.50.300">
    <property type="entry name" value="P-loop containing nucleotide triphosphate hydrolases"/>
    <property type="match status" value="2"/>
</dbReference>
<proteinExistence type="predicted"/>
<dbReference type="STRING" id="52904.ENSSMAP00000029298"/>
<feature type="compositionally biased region" description="Basic and acidic residues" evidence="9">
    <location>
        <begin position="577"/>
        <end position="586"/>
    </location>
</feature>
<dbReference type="InterPro" id="IPR000629">
    <property type="entry name" value="RNA-helicase_DEAD-box_CS"/>
</dbReference>
<reference evidence="13 14" key="1">
    <citation type="submission" date="2017-12" db="EMBL/GenBank/DDBJ databases">
        <title>Integrating genomic resources of turbot (Scophthalmus maximus) in depth evaluation of genetic and physical mapping variation across individuals.</title>
        <authorList>
            <person name="Martinez P."/>
        </authorList>
    </citation>
    <scope>NUCLEOTIDE SEQUENCE [LARGE SCALE GENOMIC DNA]</scope>
</reference>
<feature type="region of interest" description="Disordered" evidence="9">
    <location>
        <begin position="561"/>
        <end position="712"/>
    </location>
</feature>
<evidence type="ECO:0000256" key="4">
    <source>
        <dbReference type="ARBA" id="ARBA00022806"/>
    </source>
</evidence>
<keyword evidence="14" id="KW-1185">Reference proteome</keyword>
<dbReference type="FunFam" id="3.40.50.300:FF:000008">
    <property type="entry name" value="ATP-dependent RNA helicase RhlB"/>
    <property type="match status" value="1"/>
</dbReference>
<evidence type="ECO:0000259" key="12">
    <source>
        <dbReference type="PROSITE" id="PS51195"/>
    </source>
</evidence>
<dbReference type="InterPro" id="IPR036621">
    <property type="entry name" value="Anticodon-bd_dom_sf"/>
</dbReference>
<accession>A0A2U9BP27</accession>
<dbReference type="PROSITE" id="PS51195">
    <property type="entry name" value="Q_MOTIF"/>
    <property type="match status" value="1"/>
</dbReference>
<dbReference type="InterPro" id="IPR001650">
    <property type="entry name" value="Helicase_C-like"/>
</dbReference>
<evidence type="ECO:0000256" key="2">
    <source>
        <dbReference type="ARBA" id="ARBA00022741"/>
    </source>
</evidence>
<dbReference type="InterPro" id="IPR042064">
    <property type="entry name" value="POLG2_C"/>
</dbReference>
<keyword evidence="6" id="KW-0694">RNA-binding</keyword>
<name>A0A2U9BP27_SCOMX</name>
<dbReference type="EMBL" id="CP026250">
    <property type="protein sequence ID" value="AWP05887.1"/>
    <property type="molecule type" value="Genomic_DNA"/>
</dbReference>
<comment type="catalytic activity">
    <reaction evidence="7">
        <text>ATP + H2O = ADP + phosphate + H(+)</text>
        <dbReference type="Rhea" id="RHEA:13065"/>
        <dbReference type="ChEBI" id="CHEBI:15377"/>
        <dbReference type="ChEBI" id="CHEBI:15378"/>
        <dbReference type="ChEBI" id="CHEBI:30616"/>
        <dbReference type="ChEBI" id="CHEBI:43474"/>
        <dbReference type="ChEBI" id="CHEBI:456216"/>
        <dbReference type="EC" id="3.6.4.13"/>
    </reaction>
</comment>
<protein>
    <recommendedName>
        <fullName evidence="1">RNA helicase</fullName>
        <ecNumber evidence="1">3.6.4.13</ecNumber>
    </recommendedName>
</protein>
<dbReference type="GO" id="GO:0016787">
    <property type="term" value="F:hydrolase activity"/>
    <property type="evidence" value="ECO:0007669"/>
    <property type="project" value="UniProtKB-KW"/>
</dbReference>
<dbReference type="SUPFAM" id="SSF52954">
    <property type="entry name" value="Class II aaRS ABD-related"/>
    <property type="match status" value="1"/>
</dbReference>
<evidence type="ECO:0000256" key="5">
    <source>
        <dbReference type="ARBA" id="ARBA00022840"/>
    </source>
</evidence>
<feature type="domain" description="Helicase C-terminal" evidence="11">
    <location>
        <begin position="417"/>
        <end position="564"/>
    </location>
</feature>
<keyword evidence="3" id="KW-0378">Hydrolase</keyword>
<feature type="compositionally biased region" description="Basic and acidic residues" evidence="9">
    <location>
        <begin position="89"/>
        <end position="98"/>
    </location>
</feature>
<feature type="region of interest" description="Disordered" evidence="9">
    <location>
        <begin position="42"/>
        <end position="66"/>
    </location>
</feature>
<dbReference type="GO" id="GO:0003724">
    <property type="term" value="F:RNA helicase activity"/>
    <property type="evidence" value="ECO:0007669"/>
    <property type="project" value="UniProtKB-EC"/>
</dbReference>
<dbReference type="Gene3D" id="3.40.50.800">
    <property type="entry name" value="Anticodon-binding domain"/>
    <property type="match status" value="1"/>
</dbReference>
<feature type="compositionally biased region" description="Pro residues" evidence="9">
    <location>
        <begin position="686"/>
        <end position="712"/>
    </location>
</feature>
<dbReference type="PROSITE" id="PS00039">
    <property type="entry name" value="DEAD_ATP_HELICASE"/>
    <property type="match status" value="1"/>
</dbReference>
<dbReference type="InterPro" id="IPR004154">
    <property type="entry name" value="Anticodon-bd"/>
</dbReference>
<dbReference type="InterPro" id="IPR014001">
    <property type="entry name" value="Helicase_ATP-bd"/>
</dbReference>
<evidence type="ECO:0000256" key="6">
    <source>
        <dbReference type="ARBA" id="ARBA00022884"/>
    </source>
</evidence>
<evidence type="ECO:0000256" key="1">
    <source>
        <dbReference type="ARBA" id="ARBA00012552"/>
    </source>
</evidence>
<dbReference type="Pfam" id="PF00271">
    <property type="entry name" value="Helicase_C"/>
    <property type="match status" value="1"/>
</dbReference>
<feature type="compositionally biased region" description="Gly residues" evidence="9">
    <location>
        <begin position="99"/>
        <end position="116"/>
    </location>
</feature>
<dbReference type="Proteomes" id="UP000246464">
    <property type="component" value="Chromosome 8"/>
</dbReference>
<dbReference type="InterPro" id="IPR014014">
    <property type="entry name" value="RNA_helicase_DEAD_Q_motif"/>
</dbReference>
<dbReference type="GO" id="GO:0005524">
    <property type="term" value="F:ATP binding"/>
    <property type="evidence" value="ECO:0007669"/>
    <property type="project" value="UniProtKB-KW"/>
</dbReference>
<dbReference type="CDD" id="cd18787">
    <property type="entry name" value="SF2_C_DEAD"/>
    <property type="match status" value="1"/>
</dbReference>
<evidence type="ECO:0000313" key="13">
    <source>
        <dbReference type="EMBL" id="AWP05887.1"/>
    </source>
</evidence>
<dbReference type="SUPFAM" id="SSF52540">
    <property type="entry name" value="P-loop containing nucleoside triphosphate hydrolases"/>
    <property type="match status" value="1"/>
</dbReference>
<feature type="domain" description="Helicase ATP-binding" evidence="10">
    <location>
        <begin position="214"/>
        <end position="389"/>
    </location>
</feature>
<dbReference type="InterPro" id="IPR027417">
    <property type="entry name" value="P-loop_NTPase"/>
</dbReference>
<keyword evidence="5" id="KW-0067">ATP-binding</keyword>
<dbReference type="InterPro" id="IPR011545">
    <property type="entry name" value="DEAD/DEAH_box_helicase_dom"/>
</dbReference>
<evidence type="ECO:0000256" key="7">
    <source>
        <dbReference type="ARBA" id="ARBA00047984"/>
    </source>
</evidence>
<dbReference type="EC" id="3.6.4.13" evidence="1"/>
<evidence type="ECO:0000259" key="11">
    <source>
        <dbReference type="PROSITE" id="PS51194"/>
    </source>
</evidence>
<keyword evidence="2" id="KW-0547">Nucleotide-binding</keyword>
<feature type="compositionally biased region" description="Gly residues" evidence="9">
    <location>
        <begin position="616"/>
        <end position="631"/>
    </location>
</feature>
<dbReference type="SUPFAM" id="SSF55681">
    <property type="entry name" value="Class II aaRS and biotin synthetases"/>
    <property type="match status" value="1"/>
</dbReference>
<organism evidence="13 14">
    <name type="scientific">Scophthalmus maximus</name>
    <name type="common">Turbot</name>
    <name type="synonym">Psetta maxima</name>
    <dbReference type="NCBI Taxonomy" id="52904"/>
    <lineage>
        <taxon>Eukaryota</taxon>
        <taxon>Metazoa</taxon>
        <taxon>Chordata</taxon>
        <taxon>Craniata</taxon>
        <taxon>Vertebrata</taxon>
        <taxon>Euteleostomi</taxon>
        <taxon>Actinopterygii</taxon>
        <taxon>Neopterygii</taxon>
        <taxon>Teleostei</taxon>
        <taxon>Neoteleostei</taxon>
        <taxon>Acanthomorphata</taxon>
        <taxon>Carangaria</taxon>
        <taxon>Pleuronectiformes</taxon>
        <taxon>Pleuronectoidei</taxon>
        <taxon>Scophthalmidae</taxon>
        <taxon>Scophthalmus</taxon>
    </lineage>
</organism>